<organism evidence="14 15">
    <name type="scientific">Brumicola pallidula DSM 14239 = ACAM 615</name>
    <dbReference type="NCBI Taxonomy" id="1121922"/>
    <lineage>
        <taxon>Bacteria</taxon>
        <taxon>Pseudomonadati</taxon>
        <taxon>Pseudomonadota</taxon>
        <taxon>Gammaproteobacteria</taxon>
        <taxon>Alteromonadales</taxon>
        <taxon>Alteromonadaceae</taxon>
        <taxon>Brumicola</taxon>
    </lineage>
</organism>
<accession>K6ZGL2</accession>
<dbReference type="InterPro" id="IPR045584">
    <property type="entry name" value="Pilin-like"/>
</dbReference>
<keyword evidence="8 12" id="KW-0472">Membrane</keyword>
<evidence type="ECO:0000256" key="2">
    <source>
        <dbReference type="ARBA" id="ARBA00021549"/>
    </source>
</evidence>
<keyword evidence="3" id="KW-1003">Cell membrane</keyword>
<keyword evidence="5" id="KW-0997">Cell inner membrane</keyword>
<evidence type="ECO:0000313" key="15">
    <source>
        <dbReference type="Proteomes" id="UP000006251"/>
    </source>
</evidence>
<comment type="similarity">
    <text evidence="9">Belongs to the GSP H family.</text>
</comment>
<dbReference type="PROSITE" id="PS00409">
    <property type="entry name" value="PROKAR_NTER_METHYL"/>
    <property type="match status" value="1"/>
</dbReference>
<dbReference type="Pfam" id="PF07963">
    <property type="entry name" value="N_methyl"/>
    <property type="match status" value="1"/>
</dbReference>
<evidence type="ECO:0000256" key="6">
    <source>
        <dbReference type="ARBA" id="ARBA00022692"/>
    </source>
</evidence>
<evidence type="ECO:0000256" key="7">
    <source>
        <dbReference type="ARBA" id="ARBA00022989"/>
    </source>
</evidence>
<evidence type="ECO:0000256" key="10">
    <source>
        <dbReference type="ARBA" id="ARBA00030775"/>
    </source>
</evidence>
<comment type="subcellular location">
    <subcellularLocation>
        <location evidence="1">Cell inner membrane</location>
        <topology evidence="1">Single-pass membrane protein</topology>
    </subcellularLocation>
</comment>
<evidence type="ECO:0000256" key="5">
    <source>
        <dbReference type="ARBA" id="ARBA00022519"/>
    </source>
</evidence>
<dbReference type="AlphaFoldDB" id="K6ZGL2"/>
<comment type="caution">
    <text evidence="14">The sequence shown here is derived from an EMBL/GenBank/DDBJ whole genome shotgun (WGS) entry which is preliminary data.</text>
</comment>
<evidence type="ECO:0000256" key="11">
    <source>
        <dbReference type="SAM" id="MobiDB-lite"/>
    </source>
</evidence>
<dbReference type="GO" id="GO:0005886">
    <property type="term" value="C:plasma membrane"/>
    <property type="evidence" value="ECO:0007669"/>
    <property type="project" value="UniProtKB-SubCell"/>
</dbReference>
<feature type="region of interest" description="Disordered" evidence="11">
    <location>
        <begin position="172"/>
        <end position="192"/>
    </location>
</feature>
<evidence type="ECO:0000256" key="12">
    <source>
        <dbReference type="SAM" id="Phobius"/>
    </source>
</evidence>
<evidence type="ECO:0000256" key="8">
    <source>
        <dbReference type="ARBA" id="ARBA00023136"/>
    </source>
</evidence>
<reference evidence="15" key="1">
    <citation type="journal article" date="2014" name="Environ. Microbiol.">
        <title>Comparative genomics of the marine bacterial genus Glaciecola reveals the high degree of genomic diversity and genomic characteristic for cold adaptation.</title>
        <authorList>
            <person name="Qin Q.L."/>
            <person name="Xie B.B."/>
            <person name="Yu Y."/>
            <person name="Shu Y.L."/>
            <person name="Rong J.C."/>
            <person name="Zhang Y.J."/>
            <person name="Zhao D.L."/>
            <person name="Chen X.L."/>
            <person name="Zhang X.Y."/>
            <person name="Chen B."/>
            <person name="Zhou B.C."/>
            <person name="Zhang Y.Z."/>
        </authorList>
    </citation>
    <scope>NUCLEOTIDE SEQUENCE [LARGE SCALE GENOMIC DNA]</scope>
    <source>
        <strain evidence="15">ACAM 615</strain>
    </source>
</reference>
<dbReference type="STRING" id="1121922.GCA_000428905_01600"/>
<keyword evidence="6 12" id="KW-0812">Transmembrane</keyword>
<dbReference type="GO" id="GO:0015628">
    <property type="term" value="P:protein secretion by the type II secretion system"/>
    <property type="evidence" value="ECO:0007669"/>
    <property type="project" value="InterPro"/>
</dbReference>
<evidence type="ECO:0000256" key="9">
    <source>
        <dbReference type="ARBA" id="ARBA00025772"/>
    </source>
</evidence>
<evidence type="ECO:0000256" key="1">
    <source>
        <dbReference type="ARBA" id="ARBA00004377"/>
    </source>
</evidence>
<feature type="domain" description="General secretion pathway GspH" evidence="13">
    <location>
        <begin position="54"/>
        <end position="167"/>
    </location>
</feature>
<dbReference type="InterPro" id="IPR022346">
    <property type="entry name" value="T2SS_GspH"/>
</dbReference>
<gene>
    <name evidence="14" type="primary">fimT</name>
    <name evidence="14" type="ORF">GPAL_1185</name>
</gene>
<dbReference type="RefSeq" id="WP_006009954.1">
    <property type="nucleotide sequence ID" value="NZ_BAEQ01000019.1"/>
</dbReference>
<evidence type="ECO:0000256" key="3">
    <source>
        <dbReference type="ARBA" id="ARBA00022475"/>
    </source>
</evidence>
<dbReference type="EMBL" id="BAEQ01000019">
    <property type="protein sequence ID" value="GAC28063.1"/>
    <property type="molecule type" value="Genomic_DNA"/>
</dbReference>
<keyword evidence="7 12" id="KW-1133">Transmembrane helix</keyword>
<dbReference type="SUPFAM" id="SSF54523">
    <property type="entry name" value="Pili subunits"/>
    <property type="match status" value="1"/>
</dbReference>
<dbReference type="Proteomes" id="UP000006251">
    <property type="component" value="Unassembled WGS sequence"/>
</dbReference>
<dbReference type="Gene3D" id="3.55.40.10">
    <property type="entry name" value="minor pseudopilin epsh domain"/>
    <property type="match status" value="1"/>
</dbReference>
<dbReference type="Pfam" id="PF12019">
    <property type="entry name" value="GspH"/>
    <property type="match status" value="1"/>
</dbReference>
<dbReference type="NCBIfam" id="TIGR02532">
    <property type="entry name" value="IV_pilin_GFxxxE"/>
    <property type="match status" value="1"/>
</dbReference>
<protein>
    <recommendedName>
        <fullName evidence="2">Type II secretion system protein H</fullName>
    </recommendedName>
    <alternativeName>
        <fullName evidence="10">General secretion pathway protein H</fullName>
    </alternativeName>
</protein>
<keyword evidence="15" id="KW-1185">Reference proteome</keyword>
<feature type="transmembrane region" description="Helical" evidence="12">
    <location>
        <begin position="20"/>
        <end position="39"/>
    </location>
</feature>
<dbReference type="GO" id="GO:0015627">
    <property type="term" value="C:type II protein secretion system complex"/>
    <property type="evidence" value="ECO:0007669"/>
    <property type="project" value="InterPro"/>
</dbReference>
<keyword evidence="4" id="KW-0488">Methylation</keyword>
<evidence type="ECO:0000259" key="13">
    <source>
        <dbReference type="Pfam" id="PF12019"/>
    </source>
</evidence>
<evidence type="ECO:0000256" key="4">
    <source>
        <dbReference type="ARBA" id="ARBA00022481"/>
    </source>
</evidence>
<name>K6ZGL2_9ALTE</name>
<proteinExistence type="inferred from homology"/>
<sequence length="192" mass="20685">MLNNEITTQVSKTSQKGVTLLEMMITLAILAIVLTVVAPSMQNFLIKNRITGEINEVSGIIQYARHLAIDEQINVVVCPSEDFEACGTNWNNPKIVFIDSNADGNRNSDEELLVATSKASDSTKMTGPNTSINFKYTGAASRSFSIQLCPINTDATVARAILVSLQGRVKVSSDADDNGTHEDMDGVALTCT</sequence>
<dbReference type="InterPro" id="IPR012902">
    <property type="entry name" value="N_methyl_site"/>
</dbReference>
<evidence type="ECO:0000313" key="14">
    <source>
        <dbReference type="EMBL" id="GAC28063.1"/>
    </source>
</evidence>